<name>C0JZR9_9BACT</name>
<dbReference type="Gene3D" id="3.40.630.30">
    <property type="match status" value="1"/>
</dbReference>
<reference evidence="1" key="1">
    <citation type="submission" date="2008-11" db="EMBL/GenBank/DDBJ databases">
        <title>Isolation and characterization of a fructose-1,6-bisphosphatase in Bacteroides sp. from a rumen metagenomic library.</title>
        <authorList>
            <person name="Wang J."/>
            <person name="Liu K."/>
            <person name="Zhao S."/>
            <person name="Bu D."/>
            <person name="Li D."/>
            <person name="Yu P."/>
            <person name="Wei H."/>
            <person name="Zhou L."/>
        </authorList>
    </citation>
    <scope>NUCLEOTIDE SEQUENCE</scope>
</reference>
<organism evidence="1">
    <name type="scientific">uncultured bacterium URE12</name>
    <dbReference type="NCBI Taxonomy" id="581111"/>
    <lineage>
        <taxon>Bacteria</taxon>
        <taxon>environmental samples</taxon>
    </lineage>
</organism>
<evidence type="ECO:0000313" key="1">
    <source>
        <dbReference type="EMBL" id="ACM90949.1"/>
    </source>
</evidence>
<dbReference type="AlphaFoldDB" id="C0JZR9"/>
<accession>C0JZR9</accession>
<dbReference type="SUPFAM" id="SSF55729">
    <property type="entry name" value="Acyl-CoA N-acyltransferases (Nat)"/>
    <property type="match status" value="1"/>
</dbReference>
<keyword evidence="1" id="KW-0808">Transferase</keyword>
<sequence>MEQVLVRKAATADLADILAIYAQARKFMREHGNPDQWKDNRPSEKTVINDILKRNCYIIQLCSTERNGLTKSDDEKITVVGVFAFITGNDPTYSSIDGAWHSDKPYGTIHRLASAGITGGIAKTCFDYCSKRISYLRIDTHEANTPMYKAVLDYGFRKCGTIITDNGTPRTAFDFINRQ</sequence>
<dbReference type="InterPro" id="IPR016181">
    <property type="entry name" value="Acyl_CoA_acyltransferase"/>
</dbReference>
<proteinExistence type="predicted"/>
<dbReference type="EMBL" id="FJ529690">
    <property type="protein sequence ID" value="ACM90949.1"/>
    <property type="molecule type" value="Genomic_DNA"/>
</dbReference>
<dbReference type="GO" id="GO:0016740">
    <property type="term" value="F:transferase activity"/>
    <property type="evidence" value="ECO:0007669"/>
    <property type="project" value="UniProtKB-KW"/>
</dbReference>
<protein>
    <submittedName>
        <fullName evidence="1">Acetyltransferase</fullName>
    </submittedName>
</protein>